<evidence type="ECO:0000313" key="3">
    <source>
        <dbReference type="EMBL" id="EWS75645.1"/>
    </source>
</evidence>
<dbReference type="GeneID" id="24437486"/>
<dbReference type="RefSeq" id="XP_012651791.1">
    <property type="nucleotide sequence ID" value="XM_012796337.1"/>
</dbReference>
<dbReference type="Proteomes" id="UP000009168">
    <property type="component" value="Unassembled WGS sequence"/>
</dbReference>
<sequence>MHKLFFLNRTLQLLISLKISIVQAPSAAKSVVSQATKSLKSETLPLEDMKIVTKPINMKKCTLKKFGLNLRPTCMYQTHEKEEITRICIDQNCCVEDKFGCEKCCNDVHENHNIISLEEFSRNMENKYKEYVEKAKDYQNQCLFIEQPPFIIKIYKELNKLKEHIYQQIEETKKQIINEYREVVKMDAAQLKEEVRKQNYMIDLISDILNKNVFDLTNSEIETSASIYSQAKISSIDLQIKQIQYKYSKLEKQFNFSYNSFKQNIMFDIKQSFKEFALPVLKEKDIIQEVNNKAERIKMIISEYDKDIKDKMKMCKILREYIKQPELLKVNTNKEFENFPYFTYFEVSCNHNSNPKANTVPIFQCCNQAYKCIKCHNSFSNHQATISKQKSKRYCIKCFEIFDVNYKEDSPVICQECVEIPV</sequence>
<organism evidence="3 4">
    <name type="scientific">Tetrahymena thermophila (strain SB210)</name>
    <dbReference type="NCBI Taxonomy" id="312017"/>
    <lineage>
        <taxon>Eukaryota</taxon>
        <taxon>Sar</taxon>
        <taxon>Alveolata</taxon>
        <taxon>Ciliophora</taxon>
        <taxon>Intramacronucleata</taxon>
        <taxon>Oligohymenophorea</taxon>
        <taxon>Hymenostomatida</taxon>
        <taxon>Tetrahymenina</taxon>
        <taxon>Tetrahymenidae</taxon>
        <taxon>Tetrahymena</taxon>
    </lineage>
</organism>
<accession>W7X8D6</accession>
<name>W7X8D6_TETTS</name>
<feature type="chain" id="PRO_5004903371" evidence="2">
    <location>
        <begin position="29"/>
        <end position="422"/>
    </location>
</feature>
<keyword evidence="2" id="KW-0732">Signal</keyword>
<protein>
    <submittedName>
        <fullName evidence="3">CHY zinc finger protein</fullName>
    </submittedName>
</protein>
<feature type="signal peptide" evidence="2">
    <location>
        <begin position="1"/>
        <end position="28"/>
    </location>
</feature>
<dbReference type="SUPFAM" id="SSF161219">
    <property type="entry name" value="CHY zinc finger-like"/>
    <property type="match status" value="1"/>
</dbReference>
<gene>
    <name evidence="3" type="ORF">TTHERM_000142339</name>
</gene>
<evidence type="ECO:0000313" key="4">
    <source>
        <dbReference type="Proteomes" id="UP000009168"/>
    </source>
</evidence>
<keyword evidence="1" id="KW-0175">Coiled coil</keyword>
<dbReference type="InParanoid" id="W7X8D6"/>
<keyword evidence="4" id="KW-1185">Reference proteome</keyword>
<dbReference type="EMBL" id="GG662793">
    <property type="protein sequence ID" value="EWS75645.1"/>
    <property type="molecule type" value="Genomic_DNA"/>
</dbReference>
<dbReference type="InterPro" id="IPR037274">
    <property type="entry name" value="Znf_CHY_sf"/>
</dbReference>
<dbReference type="KEGG" id="tet:TTHERM_000142339"/>
<dbReference type="GO" id="GO:0008270">
    <property type="term" value="F:zinc ion binding"/>
    <property type="evidence" value="ECO:0007669"/>
    <property type="project" value="InterPro"/>
</dbReference>
<dbReference type="AlphaFoldDB" id="W7X8D6"/>
<proteinExistence type="predicted"/>
<feature type="coiled-coil region" evidence="1">
    <location>
        <begin position="121"/>
        <end position="175"/>
    </location>
</feature>
<evidence type="ECO:0000256" key="1">
    <source>
        <dbReference type="SAM" id="Coils"/>
    </source>
</evidence>
<evidence type="ECO:0000256" key="2">
    <source>
        <dbReference type="SAM" id="SignalP"/>
    </source>
</evidence>
<reference evidence="4" key="1">
    <citation type="journal article" date="2006" name="PLoS Biol.">
        <title>Macronuclear genome sequence of the ciliate Tetrahymena thermophila, a model eukaryote.</title>
        <authorList>
            <person name="Eisen J.A."/>
            <person name="Coyne R.S."/>
            <person name="Wu M."/>
            <person name="Wu D."/>
            <person name="Thiagarajan M."/>
            <person name="Wortman J.R."/>
            <person name="Badger J.H."/>
            <person name="Ren Q."/>
            <person name="Amedeo P."/>
            <person name="Jones K.M."/>
            <person name="Tallon L.J."/>
            <person name="Delcher A.L."/>
            <person name="Salzberg S.L."/>
            <person name="Silva J.C."/>
            <person name="Haas B.J."/>
            <person name="Majoros W.H."/>
            <person name="Farzad M."/>
            <person name="Carlton J.M."/>
            <person name="Smith R.K. Jr."/>
            <person name="Garg J."/>
            <person name="Pearlman R.E."/>
            <person name="Karrer K.M."/>
            <person name="Sun L."/>
            <person name="Manning G."/>
            <person name="Elde N.C."/>
            <person name="Turkewitz A.P."/>
            <person name="Asai D.J."/>
            <person name="Wilkes D.E."/>
            <person name="Wang Y."/>
            <person name="Cai H."/>
            <person name="Collins K."/>
            <person name="Stewart B.A."/>
            <person name="Lee S.R."/>
            <person name="Wilamowska K."/>
            <person name="Weinberg Z."/>
            <person name="Ruzzo W.L."/>
            <person name="Wloga D."/>
            <person name="Gaertig J."/>
            <person name="Frankel J."/>
            <person name="Tsao C.-C."/>
            <person name="Gorovsky M.A."/>
            <person name="Keeling P.J."/>
            <person name="Waller R.F."/>
            <person name="Patron N.J."/>
            <person name="Cherry J.M."/>
            <person name="Stover N.A."/>
            <person name="Krieger C.J."/>
            <person name="del Toro C."/>
            <person name="Ryder H.F."/>
            <person name="Williamson S.C."/>
            <person name="Barbeau R.A."/>
            <person name="Hamilton E.P."/>
            <person name="Orias E."/>
        </authorList>
    </citation>
    <scope>NUCLEOTIDE SEQUENCE [LARGE SCALE GENOMIC DNA]</scope>
    <source>
        <strain evidence="4">SB210</strain>
    </source>
</reference>
<dbReference type="OrthoDB" id="296381at2759"/>